<protein>
    <recommendedName>
        <fullName evidence="3">Alpha/beta hydrolase</fullName>
    </recommendedName>
</protein>
<gene>
    <name evidence="1" type="ORF">PMG71_12595</name>
</gene>
<dbReference type="RefSeq" id="WP_283754028.1">
    <property type="nucleotide sequence ID" value="NZ_JAQOSP010000086.1"/>
</dbReference>
<comment type="caution">
    <text evidence="1">The sequence shown here is derived from an EMBL/GenBank/DDBJ whole genome shotgun (WGS) entry which is preliminary data.</text>
</comment>
<accession>A0ABT7ATS2</accession>
<evidence type="ECO:0000313" key="1">
    <source>
        <dbReference type="EMBL" id="MDJ1170270.1"/>
    </source>
</evidence>
<name>A0ABT7ATS2_9CYAN</name>
<organism evidence="1 2">
    <name type="scientific">Roseofilum acuticapitatum BLCC-M154</name>
    <dbReference type="NCBI Taxonomy" id="3022444"/>
    <lineage>
        <taxon>Bacteria</taxon>
        <taxon>Bacillati</taxon>
        <taxon>Cyanobacteriota</taxon>
        <taxon>Cyanophyceae</taxon>
        <taxon>Desertifilales</taxon>
        <taxon>Desertifilaceae</taxon>
        <taxon>Roseofilum</taxon>
        <taxon>Roseofilum acuticapitatum</taxon>
    </lineage>
</organism>
<proteinExistence type="predicted"/>
<dbReference type="EMBL" id="JAQOSP010000086">
    <property type="protein sequence ID" value="MDJ1170270.1"/>
    <property type="molecule type" value="Genomic_DNA"/>
</dbReference>
<dbReference type="Proteomes" id="UP001235303">
    <property type="component" value="Unassembled WGS sequence"/>
</dbReference>
<sequence length="395" mass="45091">MLIFFIHGVATRNVQYADALKKSLKQASQKLNQSAPIFYASFWGNALSDMQQVWNYIDQDLQILKRENPQIEIKDSLRYRSFREDFLSQFAGDLFTYLNPQRGLQIRQTLAQQLIEFLKENPTEDELHIICHSLGTVILWDILFSDRFTNNDPAHTIRRIIRHLSENPTRRTVNLKTITTMGSPILFLNTMLAVNPQSVKDFSKKQGNSGLKWLNLIASSDLIAYPLKSSFELTPTDNLKVQDIYVETDINMVAMAARSLGQDMASMALESGKAHEGYFHSPRVAELILDHIHYKTIETIVGQSSLNLVIERLKAVKGMTEDKLKLHINDEPKLKLTLSDGSGVVFHVVNAAKVHHVYLFDRQNICQFAGYVGWLDTKYLEACIESIQTQWCDAL</sequence>
<reference evidence="1 2" key="1">
    <citation type="submission" date="2023-01" db="EMBL/GenBank/DDBJ databases">
        <title>Novel diversity within Roseofilum (Cyanobacteria; Desertifilaceae) from marine benthic mats with descriptions of four novel species.</title>
        <authorList>
            <person name="Wang Y."/>
            <person name="Berthold D.E."/>
            <person name="Hu J."/>
            <person name="Lefler F.W."/>
            <person name="Laughinghouse H.D. IV."/>
        </authorList>
    </citation>
    <scope>NUCLEOTIDE SEQUENCE [LARGE SCALE GENOMIC DNA]</scope>
    <source>
        <strain evidence="1 2">BLCC-M154</strain>
    </source>
</reference>
<evidence type="ECO:0000313" key="2">
    <source>
        <dbReference type="Proteomes" id="UP001235303"/>
    </source>
</evidence>
<keyword evidence="2" id="KW-1185">Reference proteome</keyword>
<evidence type="ECO:0008006" key="3">
    <source>
        <dbReference type="Google" id="ProtNLM"/>
    </source>
</evidence>